<sequence>MKPSTIEFLSKDMCIDIHDLKIKLGSEGLNNHSSQIESFLNRVVDLFNENSDSKKIVELINNEFNYFCDDLNEDSFEVLDSMRHAFTTFSNRSIKNLYFEQENQCWYPNIVLSSVVDKAELEDKPDTLIVYRGCDVKEMFQEVFEQSWTISKDVAKDFAFKHYQYENWFSSANRVVLEAKIDKSQIYLSRLYHHEKEVVVNPSALQNVQQST</sequence>
<accession>A0ABY9TZ21</accession>
<gene>
    <name evidence="1" type="ORF">RGQ13_01715</name>
</gene>
<proteinExistence type="predicted"/>
<evidence type="ECO:0000313" key="1">
    <source>
        <dbReference type="EMBL" id="WNC72724.1"/>
    </source>
</evidence>
<evidence type="ECO:0000313" key="2">
    <source>
        <dbReference type="Proteomes" id="UP001258994"/>
    </source>
</evidence>
<dbReference type="EMBL" id="CP134145">
    <property type="protein sequence ID" value="WNC72724.1"/>
    <property type="molecule type" value="Genomic_DNA"/>
</dbReference>
<dbReference type="Proteomes" id="UP001258994">
    <property type="component" value="Chromosome"/>
</dbReference>
<protein>
    <submittedName>
        <fullName evidence="1">Uncharacterized protein</fullName>
    </submittedName>
</protein>
<organism evidence="1 2">
    <name type="scientific">Thalassotalea psychrophila</name>
    <dbReference type="NCBI Taxonomy" id="3065647"/>
    <lineage>
        <taxon>Bacteria</taxon>
        <taxon>Pseudomonadati</taxon>
        <taxon>Pseudomonadota</taxon>
        <taxon>Gammaproteobacteria</taxon>
        <taxon>Alteromonadales</taxon>
        <taxon>Colwelliaceae</taxon>
        <taxon>Thalassotalea</taxon>
    </lineage>
</organism>
<keyword evidence="2" id="KW-1185">Reference proteome</keyword>
<reference evidence="2" key="1">
    <citation type="submission" date="2023-09" db="EMBL/GenBank/DDBJ databases">
        <authorList>
            <person name="Li S."/>
            <person name="Li X."/>
            <person name="Zhang C."/>
            <person name="Zhao Z."/>
        </authorList>
    </citation>
    <scope>NUCLEOTIDE SEQUENCE [LARGE SCALE GENOMIC DNA]</scope>
    <source>
        <strain evidence="2">SQ149</strain>
    </source>
</reference>
<name>A0ABY9TZ21_9GAMM</name>
<dbReference type="RefSeq" id="WP_348391840.1">
    <property type="nucleotide sequence ID" value="NZ_CP134145.1"/>
</dbReference>